<evidence type="ECO:0000256" key="1">
    <source>
        <dbReference type="SAM" id="Phobius"/>
    </source>
</evidence>
<keyword evidence="3" id="KW-1185">Reference proteome</keyword>
<keyword evidence="1" id="KW-1133">Transmembrane helix</keyword>
<reference evidence="3" key="1">
    <citation type="submission" date="2023-07" db="EMBL/GenBank/DDBJ databases">
        <title>Draft genome sequence of the endophytic actinobacterium Streptomyces justiciae WPN32, a potential antibiotic producer.</title>
        <authorList>
            <person name="Yasawong M."/>
            <person name="Pana W."/>
            <person name="Ganta P."/>
            <person name="Santapan N."/>
            <person name="Songngamsuk T."/>
            <person name="Phatcharaharikarn M."/>
            <person name="Kerdtoob S."/>
            <person name="Nantapong N."/>
        </authorList>
    </citation>
    <scope>NUCLEOTIDE SEQUENCE [LARGE SCALE GENOMIC DNA]</scope>
    <source>
        <strain evidence="3">WPN32</strain>
    </source>
</reference>
<feature type="transmembrane region" description="Helical" evidence="1">
    <location>
        <begin position="12"/>
        <end position="31"/>
    </location>
</feature>
<comment type="caution">
    <text evidence="2">The sequence shown here is derived from an EMBL/GenBank/DDBJ whole genome shotgun (WGS) entry which is preliminary data.</text>
</comment>
<evidence type="ECO:0000313" key="3">
    <source>
        <dbReference type="Proteomes" id="UP001257948"/>
    </source>
</evidence>
<organism evidence="2 3">
    <name type="scientific">Streptomyces justiciae</name>
    <dbReference type="NCBI Taxonomy" id="2780140"/>
    <lineage>
        <taxon>Bacteria</taxon>
        <taxon>Bacillati</taxon>
        <taxon>Actinomycetota</taxon>
        <taxon>Actinomycetes</taxon>
        <taxon>Kitasatosporales</taxon>
        <taxon>Streptomycetaceae</taxon>
        <taxon>Streptomyces</taxon>
    </lineage>
</organism>
<evidence type="ECO:0008006" key="4">
    <source>
        <dbReference type="Google" id="ProtNLM"/>
    </source>
</evidence>
<evidence type="ECO:0000313" key="2">
    <source>
        <dbReference type="EMBL" id="MDT7844698.1"/>
    </source>
</evidence>
<dbReference type="EMBL" id="JAVTLL010000021">
    <property type="protein sequence ID" value="MDT7844698.1"/>
    <property type="molecule type" value="Genomic_DNA"/>
</dbReference>
<dbReference type="Proteomes" id="UP001257948">
    <property type="component" value="Unassembled WGS sequence"/>
</dbReference>
<sequence length="116" mass="12790">MASNRKVRRRRSVLVAAAVVTVVACGTGWMISARQGTSGTGVSVATETPATRDEMIRGLRDLLTEHGQQMPDTSDMSTQEIEERWVRARVKYSEPAEMPVVYACDGIKAVFTPDCW</sequence>
<proteinExistence type="predicted"/>
<keyword evidence="1" id="KW-0812">Transmembrane</keyword>
<accession>A0ABU3M1S4</accession>
<protein>
    <recommendedName>
        <fullName evidence="4">Lipoprotein</fullName>
    </recommendedName>
</protein>
<keyword evidence="1" id="KW-0472">Membrane</keyword>
<dbReference type="RefSeq" id="WP_314204484.1">
    <property type="nucleotide sequence ID" value="NZ_JAVTLL010000021.1"/>
</dbReference>
<name>A0ABU3M1S4_9ACTN</name>
<gene>
    <name evidence="2" type="ORF">RQC66_28670</name>
</gene>
<dbReference type="PROSITE" id="PS51257">
    <property type="entry name" value="PROKAR_LIPOPROTEIN"/>
    <property type="match status" value="1"/>
</dbReference>